<dbReference type="AlphaFoldDB" id="A0A6A6ZL44"/>
<name>A0A6A6ZL44_9PLEO</name>
<feature type="region of interest" description="Disordered" evidence="1">
    <location>
        <begin position="152"/>
        <end position="199"/>
    </location>
</feature>
<keyword evidence="3" id="KW-1185">Reference proteome</keyword>
<sequence>MVRSRSERPFTRALHDARLSVTDLRGYVLVNLPTDRTMMALRYGTFDLAIAIVLPPKSWEIYRHVAFEKRSTLTAALVLDTISGGCDLATPSTSISFRSQHQCSTWHRSIQPSRMQCTPPYQMVAEMEPFGQMKLGHISRSAVGIRISPRVGLPPHARLQTKPYPASSHAPHDTTYPRIPESHDDSTLLPGPSSQSMAL</sequence>
<proteinExistence type="predicted"/>
<protein>
    <submittedName>
        <fullName evidence="2">Uncharacterized protein</fullName>
    </submittedName>
</protein>
<evidence type="ECO:0000313" key="3">
    <source>
        <dbReference type="Proteomes" id="UP000799424"/>
    </source>
</evidence>
<reference evidence="2" key="1">
    <citation type="journal article" date="2020" name="Stud. Mycol.">
        <title>101 Dothideomycetes genomes: a test case for predicting lifestyles and emergence of pathogens.</title>
        <authorList>
            <person name="Haridas S."/>
            <person name="Albert R."/>
            <person name="Binder M."/>
            <person name="Bloem J."/>
            <person name="Labutti K."/>
            <person name="Salamov A."/>
            <person name="Andreopoulos B."/>
            <person name="Baker S."/>
            <person name="Barry K."/>
            <person name="Bills G."/>
            <person name="Bluhm B."/>
            <person name="Cannon C."/>
            <person name="Castanera R."/>
            <person name="Culley D."/>
            <person name="Daum C."/>
            <person name="Ezra D."/>
            <person name="Gonzalez J."/>
            <person name="Henrissat B."/>
            <person name="Kuo A."/>
            <person name="Liang C."/>
            <person name="Lipzen A."/>
            <person name="Lutzoni F."/>
            <person name="Magnuson J."/>
            <person name="Mondo S."/>
            <person name="Nolan M."/>
            <person name="Ohm R."/>
            <person name="Pangilinan J."/>
            <person name="Park H.-J."/>
            <person name="Ramirez L."/>
            <person name="Alfaro M."/>
            <person name="Sun H."/>
            <person name="Tritt A."/>
            <person name="Yoshinaga Y."/>
            <person name="Zwiers L.-H."/>
            <person name="Turgeon B."/>
            <person name="Goodwin S."/>
            <person name="Spatafora J."/>
            <person name="Crous P."/>
            <person name="Grigoriev I."/>
        </authorList>
    </citation>
    <scope>NUCLEOTIDE SEQUENCE</scope>
    <source>
        <strain evidence="2">CBS 113818</strain>
    </source>
</reference>
<organism evidence="2 3">
    <name type="scientific">Ophiobolus disseminans</name>
    <dbReference type="NCBI Taxonomy" id="1469910"/>
    <lineage>
        <taxon>Eukaryota</taxon>
        <taxon>Fungi</taxon>
        <taxon>Dikarya</taxon>
        <taxon>Ascomycota</taxon>
        <taxon>Pezizomycotina</taxon>
        <taxon>Dothideomycetes</taxon>
        <taxon>Pleosporomycetidae</taxon>
        <taxon>Pleosporales</taxon>
        <taxon>Pleosporineae</taxon>
        <taxon>Phaeosphaeriaceae</taxon>
        <taxon>Ophiobolus</taxon>
    </lineage>
</organism>
<dbReference type="Proteomes" id="UP000799424">
    <property type="component" value="Unassembled WGS sequence"/>
</dbReference>
<gene>
    <name evidence="2" type="ORF">CC86DRAFT_100667</name>
</gene>
<evidence type="ECO:0000256" key="1">
    <source>
        <dbReference type="SAM" id="MobiDB-lite"/>
    </source>
</evidence>
<accession>A0A6A6ZL44</accession>
<evidence type="ECO:0000313" key="2">
    <source>
        <dbReference type="EMBL" id="KAF2821790.1"/>
    </source>
</evidence>
<dbReference type="EMBL" id="MU006236">
    <property type="protein sequence ID" value="KAF2821790.1"/>
    <property type="molecule type" value="Genomic_DNA"/>
</dbReference>